<proteinExistence type="predicted"/>
<sequence length="70" mass="7635">MSVELLRDTTLQDFLTRPRRIRSSASGTQEVPRGAVPLEIRSSALLGILPPTKRLMSITTGQVSTQQVAT</sequence>
<name>A0A0F7L5Y5_9VIRU</name>
<dbReference type="EMBL" id="KR029587">
    <property type="protein sequence ID" value="AKH46917.1"/>
    <property type="molecule type" value="Genomic_DNA"/>
</dbReference>
<accession>A0A0F7L5Y5</accession>
<protein>
    <submittedName>
        <fullName evidence="1">Uncharacterized protein</fullName>
    </submittedName>
</protein>
<evidence type="ECO:0000313" key="1">
    <source>
        <dbReference type="EMBL" id="AKH46917.1"/>
    </source>
</evidence>
<organism evidence="1">
    <name type="scientific">uncultured marine virus</name>
    <dbReference type="NCBI Taxonomy" id="186617"/>
    <lineage>
        <taxon>Viruses</taxon>
        <taxon>environmental samples</taxon>
    </lineage>
</organism>
<reference evidence="1" key="2">
    <citation type="submission" date="2015-03" db="EMBL/GenBank/DDBJ databases">
        <authorList>
            <person name="Chow C.-E.T."/>
            <person name="Winget D.M."/>
            <person name="White R.A.III."/>
            <person name="Hallam S.J."/>
            <person name="Suttle C.A."/>
        </authorList>
    </citation>
    <scope>NUCLEOTIDE SEQUENCE</scope>
    <source>
        <strain evidence="1">Anoxic2_3</strain>
    </source>
</reference>
<reference evidence="1" key="1">
    <citation type="journal article" date="2015" name="Front. Microbiol.">
        <title>Combining genomic sequencing methods to explore viral diversity and reveal potential virus-host interactions.</title>
        <authorList>
            <person name="Chow C.E."/>
            <person name="Winget D.M."/>
            <person name="White R.A.III."/>
            <person name="Hallam S.J."/>
            <person name="Suttle C.A."/>
        </authorList>
    </citation>
    <scope>NUCLEOTIDE SEQUENCE</scope>
    <source>
        <strain evidence="1">Anoxic2_3</strain>
    </source>
</reference>